<evidence type="ECO:0000313" key="3">
    <source>
        <dbReference type="Proteomes" id="UP000229816"/>
    </source>
</evidence>
<accession>A0A2M8ETJ0</accession>
<organism evidence="2 3">
    <name type="scientific">Candidatus Shapirobacteria bacterium CG_4_9_14_0_2_um_filter_39_11</name>
    <dbReference type="NCBI Taxonomy" id="1974478"/>
    <lineage>
        <taxon>Bacteria</taxon>
        <taxon>Candidatus Shapironibacteriota</taxon>
    </lineage>
</organism>
<keyword evidence="1" id="KW-0175">Coiled coil</keyword>
<dbReference type="AlphaFoldDB" id="A0A2M8ETJ0"/>
<protein>
    <recommendedName>
        <fullName evidence="4">YkgJ family cysteine cluster protein</fullName>
    </recommendedName>
</protein>
<name>A0A2M8ETJ0_9BACT</name>
<dbReference type="EMBL" id="PFSF01000003">
    <property type="protein sequence ID" value="PJC28443.1"/>
    <property type="molecule type" value="Genomic_DNA"/>
</dbReference>
<evidence type="ECO:0008006" key="4">
    <source>
        <dbReference type="Google" id="ProtNLM"/>
    </source>
</evidence>
<comment type="caution">
    <text evidence="2">The sequence shown here is derived from an EMBL/GenBank/DDBJ whole genome shotgun (WGS) entry which is preliminary data.</text>
</comment>
<feature type="coiled-coil region" evidence="1">
    <location>
        <begin position="88"/>
        <end position="115"/>
    </location>
</feature>
<dbReference type="InterPro" id="IPR005358">
    <property type="entry name" value="Puta_zinc/iron-chelating_dom"/>
</dbReference>
<evidence type="ECO:0000313" key="2">
    <source>
        <dbReference type="EMBL" id="PJC28443.1"/>
    </source>
</evidence>
<evidence type="ECO:0000256" key="1">
    <source>
        <dbReference type="SAM" id="Coils"/>
    </source>
</evidence>
<dbReference type="Proteomes" id="UP000229816">
    <property type="component" value="Unassembled WGS sequence"/>
</dbReference>
<gene>
    <name evidence="2" type="ORF">CO054_00060</name>
</gene>
<proteinExistence type="predicted"/>
<reference evidence="3" key="1">
    <citation type="submission" date="2017-09" db="EMBL/GenBank/DDBJ databases">
        <title>Depth-based differentiation of microbial function through sediment-hosted aquifers and enrichment of novel symbionts in the deep terrestrial subsurface.</title>
        <authorList>
            <person name="Probst A.J."/>
            <person name="Ladd B."/>
            <person name="Jarett J.K."/>
            <person name="Geller-Mcgrath D.E."/>
            <person name="Sieber C.M.K."/>
            <person name="Emerson J.B."/>
            <person name="Anantharaman K."/>
            <person name="Thomas B.C."/>
            <person name="Malmstrom R."/>
            <person name="Stieglmeier M."/>
            <person name="Klingl A."/>
            <person name="Woyke T."/>
            <person name="Ryan C.M."/>
            <person name="Banfield J.F."/>
        </authorList>
    </citation>
    <scope>NUCLEOTIDE SEQUENCE [LARGE SCALE GENOMIC DNA]</scope>
</reference>
<dbReference type="Pfam" id="PF03692">
    <property type="entry name" value="CxxCxxCC"/>
    <property type="match status" value="1"/>
</dbReference>
<sequence>MIDKCSQCGLCCRLFLVNLAEEEYRSGKYRTQFEEFGLIDDFHKAAACGANILKQKEDGNCIYLKGSKCYIHKIRPQVCREFFCTSKLKKFRKMIEQIEKKRASLEKRKNRKVLDRPTQGKIHFRFKERILW</sequence>